<evidence type="ECO:0000313" key="4">
    <source>
        <dbReference type="Proteomes" id="UP000504640"/>
    </source>
</evidence>
<evidence type="ECO:0000259" key="3">
    <source>
        <dbReference type="PROSITE" id="PS51304"/>
    </source>
</evidence>
<dbReference type="SMART" id="SM00276">
    <property type="entry name" value="GLECT"/>
    <property type="match status" value="1"/>
</dbReference>
<sequence>MLQLQEIHTEDWTQFGTAAQRETTMSPLTVPYTQAVSLHSGTSVTIQGKPVQPFINEPQLQVDFHTAMDDVSDIAFHFQVYFGRYVIMNSRENGTWKQEVKCNNMPFEDGKDFELCISVVDNGYQVKVHGQCYYTFDHRLPQGSVKMLQVWRDCSLTSVSVQNQG</sequence>
<evidence type="ECO:0000256" key="1">
    <source>
        <dbReference type="ARBA" id="ARBA00022734"/>
    </source>
</evidence>
<dbReference type="CDD" id="cd00070">
    <property type="entry name" value="GLECT"/>
    <property type="match status" value="1"/>
</dbReference>
<dbReference type="Gene3D" id="2.60.120.200">
    <property type="match status" value="1"/>
</dbReference>
<evidence type="ECO:0000256" key="2">
    <source>
        <dbReference type="RuleBase" id="RU102079"/>
    </source>
</evidence>
<name>A0A6J3FG38_SAPAP</name>
<dbReference type="SUPFAM" id="SSF49899">
    <property type="entry name" value="Concanavalin A-like lectins/glucanases"/>
    <property type="match status" value="1"/>
</dbReference>
<dbReference type="GO" id="GO:0030246">
    <property type="term" value="F:carbohydrate binding"/>
    <property type="evidence" value="ECO:0007669"/>
    <property type="project" value="UniProtKB-UniRule"/>
</dbReference>
<dbReference type="Pfam" id="PF00337">
    <property type="entry name" value="Gal-bind_lectin"/>
    <property type="match status" value="1"/>
</dbReference>
<dbReference type="InterPro" id="IPR001079">
    <property type="entry name" value="Galectin_CRD"/>
</dbReference>
<dbReference type="InterPro" id="IPR044156">
    <property type="entry name" value="Galectin-like"/>
</dbReference>
<dbReference type="SMART" id="SM00908">
    <property type="entry name" value="Gal-bind_lectin"/>
    <property type="match status" value="1"/>
</dbReference>
<proteinExistence type="predicted"/>
<keyword evidence="4" id="KW-1185">Reference proteome</keyword>
<keyword evidence="1 2" id="KW-0430">Lectin</keyword>
<organism evidence="4 5">
    <name type="scientific">Sapajus apella</name>
    <name type="common">Brown-capped capuchin</name>
    <name type="synonym">Cebus apella</name>
    <dbReference type="NCBI Taxonomy" id="9515"/>
    <lineage>
        <taxon>Eukaryota</taxon>
        <taxon>Metazoa</taxon>
        <taxon>Chordata</taxon>
        <taxon>Craniata</taxon>
        <taxon>Vertebrata</taxon>
        <taxon>Euteleostomi</taxon>
        <taxon>Mammalia</taxon>
        <taxon>Eutheria</taxon>
        <taxon>Euarchontoglires</taxon>
        <taxon>Primates</taxon>
        <taxon>Haplorrhini</taxon>
        <taxon>Platyrrhini</taxon>
        <taxon>Cebidae</taxon>
        <taxon>Cebinae</taxon>
        <taxon>Sapajus</taxon>
    </lineage>
</organism>
<dbReference type="GeneID" id="116530635"/>
<evidence type="ECO:0000313" key="5">
    <source>
        <dbReference type="RefSeq" id="XP_032104684.1"/>
    </source>
</evidence>
<gene>
    <name evidence="5" type="primary">LOC116530635</name>
</gene>
<dbReference type="PROSITE" id="PS51304">
    <property type="entry name" value="GALECTIN"/>
    <property type="match status" value="1"/>
</dbReference>
<dbReference type="Proteomes" id="UP000504640">
    <property type="component" value="Unplaced"/>
</dbReference>
<dbReference type="AlphaFoldDB" id="A0A6J3FG38"/>
<feature type="domain" description="Galectin" evidence="3">
    <location>
        <begin position="30"/>
        <end position="162"/>
    </location>
</feature>
<protein>
    <recommendedName>
        <fullName evidence="2">Galectin</fullName>
    </recommendedName>
</protein>
<dbReference type="InterPro" id="IPR013320">
    <property type="entry name" value="ConA-like_dom_sf"/>
</dbReference>
<dbReference type="PANTHER" id="PTHR11346:SF120">
    <property type="entry name" value="GALACTOSIDE-BINDING SOLUBLE LECTIN 13-RELATED"/>
    <property type="match status" value="1"/>
</dbReference>
<reference evidence="5" key="1">
    <citation type="submission" date="2025-08" db="UniProtKB">
        <authorList>
            <consortium name="RefSeq"/>
        </authorList>
    </citation>
    <scope>IDENTIFICATION</scope>
    <source>
        <tissue evidence="5">Blood</tissue>
    </source>
</reference>
<accession>A0A6J3FG38</accession>
<dbReference type="PANTHER" id="PTHR11346">
    <property type="entry name" value="GALECTIN"/>
    <property type="match status" value="1"/>
</dbReference>
<dbReference type="RefSeq" id="XP_032104684.1">
    <property type="nucleotide sequence ID" value="XM_032248793.1"/>
</dbReference>